<dbReference type="GeneID" id="66098945"/>
<dbReference type="Proteomes" id="UP000812287">
    <property type="component" value="Unassembled WGS sequence"/>
</dbReference>
<dbReference type="AlphaFoldDB" id="A0A9P7W141"/>
<accession>A0A9P7W141</accession>
<gene>
    <name evidence="2" type="ORF">BT62DRAFT_1000611</name>
</gene>
<comment type="caution">
    <text evidence="2">The sequence shown here is derived from an EMBL/GenBank/DDBJ whole genome shotgun (WGS) entry which is preliminary data.</text>
</comment>
<keyword evidence="1" id="KW-0472">Membrane</keyword>
<organism evidence="2 3">
    <name type="scientific">Guyanagaster necrorhizus</name>
    <dbReference type="NCBI Taxonomy" id="856835"/>
    <lineage>
        <taxon>Eukaryota</taxon>
        <taxon>Fungi</taxon>
        <taxon>Dikarya</taxon>
        <taxon>Basidiomycota</taxon>
        <taxon>Agaricomycotina</taxon>
        <taxon>Agaricomycetes</taxon>
        <taxon>Agaricomycetidae</taxon>
        <taxon>Agaricales</taxon>
        <taxon>Marasmiineae</taxon>
        <taxon>Physalacriaceae</taxon>
        <taxon>Guyanagaster</taxon>
    </lineage>
</organism>
<protein>
    <submittedName>
        <fullName evidence="2">Uncharacterized protein</fullName>
    </submittedName>
</protein>
<feature type="transmembrane region" description="Helical" evidence="1">
    <location>
        <begin position="266"/>
        <end position="285"/>
    </location>
</feature>
<keyword evidence="3" id="KW-1185">Reference proteome</keyword>
<feature type="transmembrane region" description="Helical" evidence="1">
    <location>
        <begin position="324"/>
        <end position="344"/>
    </location>
</feature>
<name>A0A9P7W141_9AGAR</name>
<keyword evidence="1" id="KW-0812">Transmembrane</keyword>
<sequence length="403" mass="45676">MFGPIPTIEEMVNSIAEEYTEDLEVMPTDEEIVAAVKHDIAVENGEITVIDDDEEEEEEEEDFFFLAVQRRPPRGYPRREAPMEELGCEVPVFKFVDYAIRSLQSITIGPSRVPFYLVVYAIFAISSSSSQMLYRQRSVHISVPAKYSISASYFLSASLAICNYRLWYGLYPSHGPVIDYPFSLMYIHKDELPCSHTWACLIDAWTLLRGTSVISNQCQMVVFALQTATTIIKHPHFYVYYSNAHQGRKEMQFNEGPKAENLDTSIISGAISSELCGYFIWGAILAQVFRRLRAGAVMGCQMVIGGCCSSMVRTKPRSGSSGSSVWLIVRIIVSLGGFKLIGLLDIQSRDSGVCKDWTMSNLRRYQYLFMSFMAFAVMLSIDLTVEYRIFVPISPLVVHRKWF</sequence>
<evidence type="ECO:0000313" key="2">
    <source>
        <dbReference type="EMBL" id="KAG7451366.1"/>
    </source>
</evidence>
<feature type="transmembrane region" description="Helical" evidence="1">
    <location>
        <begin position="365"/>
        <end position="385"/>
    </location>
</feature>
<dbReference type="EMBL" id="MU250525">
    <property type="protein sequence ID" value="KAG7451366.1"/>
    <property type="molecule type" value="Genomic_DNA"/>
</dbReference>
<reference evidence="2" key="1">
    <citation type="submission" date="2020-11" db="EMBL/GenBank/DDBJ databases">
        <title>Adaptations for nitrogen fixation in a non-lichenized fungal sporocarp promotes dispersal by wood-feeding termites.</title>
        <authorList>
            <consortium name="DOE Joint Genome Institute"/>
            <person name="Koch R.A."/>
            <person name="Yoon G."/>
            <person name="Arayal U."/>
            <person name="Lail K."/>
            <person name="Amirebrahimi M."/>
            <person name="Labutti K."/>
            <person name="Lipzen A."/>
            <person name="Riley R."/>
            <person name="Barry K."/>
            <person name="Henrissat B."/>
            <person name="Grigoriev I.V."/>
            <person name="Herr J.R."/>
            <person name="Aime M.C."/>
        </authorList>
    </citation>
    <scope>NUCLEOTIDE SEQUENCE</scope>
    <source>
        <strain evidence="2">MCA 3950</strain>
    </source>
</reference>
<evidence type="ECO:0000313" key="3">
    <source>
        <dbReference type="Proteomes" id="UP000812287"/>
    </source>
</evidence>
<feature type="transmembrane region" description="Helical" evidence="1">
    <location>
        <begin position="292"/>
        <end position="312"/>
    </location>
</feature>
<proteinExistence type="predicted"/>
<evidence type="ECO:0000256" key="1">
    <source>
        <dbReference type="SAM" id="Phobius"/>
    </source>
</evidence>
<keyword evidence="1" id="KW-1133">Transmembrane helix</keyword>
<dbReference type="RefSeq" id="XP_043044866.1">
    <property type="nucleotide sequence ID" value="XM_043176658.1"/>
</dbReference>